<comment type="caution">
    <text evidence="2">The sequence shown here is derived from an EMBL/GenBank/DDBJ whole genome shotgun (WGS) entry which is preliminary data.</text>
</comment>
<keyword evidence="3" id="KW-1185">Reference proteome</keyword>
<keyword evidence="1" id="KW-0812">Transmembrane</keyword>
<name>A0A559K6P6_9BACL</name>
<dbReference type="EMBL" id="VNJI01000031">
    <property type="protein sequence ID" value="TVY07812.1"/>
    <property type="molecule type" value="Genomic_DNA"/>
</dbReference>
<gene>
    <name evidence="2" type="ORF">FPZ49_21890</name>
</gene>
<reference evidence="2 3" key="1">
    <citation type="submission" date="2019-07" db="EMBL/GenBank/DDBJ databases">
        <authorList>
            <person name="Kim J."/>
        </authorList>
    </citation>
    <scope>NUCLEOTIDE SEQUENCE [LARGE SCALE GENOMIC DNA]</scope>
    <source>
        <strain evidence="2 3">JC52</strain>
    </source>
</reference>
<organism evidence="2 3">
    <name type="scientific">Paenibacillus cremeus</name>
    <dbReference type="NCBI Taxonomy" id="2163881"/>
    <lineage>
        <taxon>Bacteria</taxon>
        <taxon>Bacillati</taxon>
        <taxon>Bacillota</taxon>
        <taxon>Bacilli</taxon>
        <taxon>Bacillales</taxon>
        <taxon>Paenibacillaceae</taxon>
        <taxon>Paenibacillus</taxon>
    </lineage>
</organism>
<evidence type="ECO:0000313" key="3">
    <source>
        <dbReference type="Proteomes" id="UP000317036"/>
    </source>
</evidence>
<dbReference type="RefSeq" id="WP_144850910.1">
    <property type="nucleotide sequence ID" value="NZ_VNJI01000031.1"/>
</dbReference>
<feature type="transmembrane region" description="Helical" evidence="1">
    <location>
        <begin position="6"/>
        <end position="25"/>
    </location>
</feature>
<evidence type="ECO:0000313" key="2">
    <source>
        <dbReference type="EMBL" id="TVY07812.1"/>
    </source>
</evidence>
<keyword evidence="1" id="KW-1133">Transmembrane helix</keyword>
<dbReference type="Proteomes" id="UP000317036">
    <property type="component" value="Unassembled WGS sequence"/>
</dbReference>
<dbReference type="AlphaFoldDB" id="A0A559K6P6"/>
<protein>
    <submittedName>
        <fullName evidence="2">Uncharacterized protein</fullName>
    </submittedName>
</protein>
<feature type="transmembrane region" description="Helical" evidence="1">
    <location>
        <begin position="32"/>
        <end position="52"/>
    </location>
</feature>
<keyword evidence="1" id="KW-0472">Membrane</keyword>
<accession>A0A559K6P6</accession>
<dbReference type="OrthoDB" id="2970258at2"/>
<evidence type="ECO:0000256" key="1">
    <source>
        <dbReference type="SAM" id="Phobius"/>
    </source>
</evidence>
<sequence>MIWRIVYMALVSYLLITCIQLPAVLKLPKREKVTFFILSAFNIALTCLLIKYPELPGPTHLINAVFDPISRLLMK</sequence>
<proteinExistence type="predicted"/>